<keyword evidence="3 5" id="KW-1133">Transmembrane helix</keyword>
<feature type="transmembrane region" description="Helical" evidence="5">
    <location>
        <begin position="137"/>
        <end position="157"/>
    </location>
</feature>
<dbReference type="InterPro" id="IPR036259">
    <property type="entry name" value="MFS_trans_sf"/>
</dbReference>
<feature type="transmembrane region" description="Helical" evidence="5">
    <location>
        <begin position="322"/>
        <end position="346"/>
    </location>
</feature>
<feature type="transmembrane region" description="Helical" evidence="5">
    <location>
        <begin position="98"/>
        <end position="116"/>
    </location>
</feature>
<dbReference type="PANTHER" id="PTHR23514">
    <property type="entry name" value="BYPASS OF STOP CODON PROTEIN 6"/>
    <property type="match status" value="1"/>
</dbReference>
<protein>
    <submittedName>
        <fullName evidence="6">MFS transporter</fullName>
    </submittedName>
</protein>
<comment type="caution">
    <text evidence="6">The sequence shown here is derived from an EMBL/GenBank/DDBJ whole genome shotgun (WGS) entry which is preliminary data.</text>
</comment>
<dbReference type="PANTHER" id="PTHR23514:SF13">
    <property type="entry name" value="INNER MEMBRANE PROTEIN YBJJ"/>
    <property type="match status" value="1"/>
</dbReference>
<comment type="subcellular location">
    <subcellularLocation>
        <location evidence="1">Membrane</location>
        <topology evidence="1">Multi-pass membrane protein</topology>
    </subcellularLocation>
</comment>
<evidence type="ECO:0000256" key="5">
    <source>
        <dbReference type="SAM" id="Phobius"/>
    </source>
</evidence>
<dbReference type="Gene3D" id="1.20.1250.20">
    <property type="entry name" value="MFS general substrate transporter like domains"/>
    <property type="match status" value="2"/>
</dbReference>
<evidence type="ECO:0000256" key="3">
    <source>
        <dbReference type="ARBA" id="ARBA00022989"/>
    </source>
</evidence>
<organism evidence="6 7">
    <name type="scientific">Dyella humi</name>
    <dbReference type="NCBI Taxonomy" id="1770547"/>
    <lineage>
        <taxon>Bacteria</taxon>
        <taxon>Pseudomonadati</taxon>
        <taxon>Pseudomonadota</taxon>
        <taxon>Gammaproteobacteria</taxon>
        <taxon>Lysobacterales</taxon>
        <taxon>Rhodanobacteraceae</taxon>
        <taxon>Dyella</taxon>
    </lineage>
</organism>
<dbReference type="Proteomes" id="UP001620409">
    <property type="component" value="Unassembled WGS sequence"/>
</dbReference>
<dbReference type="EMBL" id="JADIKI010000020">
    <property type="protein sequence ID" value="MFK2853069.1"/>
    <property type="molecule type" value="Genomic_DNA"/>
</dbReference>
<feature type="transmembrane region" description="Helical" evidence="5">
    <location>
        <begin position="195"/>
        <end position="218"/>
    </location>
</feature>
<dbReference type="InterPro" id="IPR051788">
    <property type="entry name" value="MFS_Transporter"/>
</dbReference>
<feature type="transmembrane region" description="Helical" evidence="5">
    <location>
        <begin position="74"/>
        <end position="92"/>
    </location>
</feature>
<dbReference type="SUPFAM" id="SSF103473">
    <property type="entry name" value="MFS general substrate transporter"/>
    <property type="match status" value="1"/>
</dbReference>
<evidence type="ECO:0000256" key="4">
    <source>
        <dbReference type="ARBA" id="ARBA00023136"/>
    </source>
</evidence>
<gene>
    <name evidence="6" type="ORF">ISP18_00490</name>
</gene>
<feature type="transmembrane region" description="Helical" evidence="5">
    <location>
        <begin position="44"/>
        <end position="67"/>
    </location>
</feature>
<evidence type="ECO:0000256" key="2">
    <source>
        <dbReference type="ARBA" id="ARBA00022692"/>
    </source>
</evidence>
<dbReference type="CDD" id="cd17393">
    <property type="entry name" value="MFS_MosC_like"/>
    <property type="match status" value="1"/>
</dbReference>
<dbReference type="Pfam" id="PF07690">
    <property type="entry name" value="MFS_1"/>
    <property type="match status" value="1"/>
</dbReference>
<proteinExistence type="predicted"/>
<feature type="transmembrane region" description="Helical" evidence="5">
    <location>
        <begin position="267"/>
        <end position="284"/>
    </location>
</feature>
<feature type="transmembrane region" description="Helical" evidence="5">
    <location>
        <begin position="12"/>
        <end position="32"/>
    </location>
</feature>
<accession>A0ABW8ID33</accession>
<sequence>MSADRPETRLATRLAFLAAGFGIACWAPLVPFTKRRLALNDGELGLLLLCMGMGSVVSMPVTGMLIARFGSKPVIIAGGLGLAFLLPLLSLANSHWMLGLTLFAFGASLGSLDVAMNVHAVDVERASGRPMMSGFHALYSVGGFAGATLMTFLLSFHLGALSGSLLCSALSGLAIVAAWPRLLRATHAKEEPLFVMPHGVVLVLAGLAAIMFLAEGAILDWSALLITDKALVAEAHGGLGYTLFAAAMTIGRLCGDAVTARIGDRTMLIGGSLIAIGGFIVLLVSPVPIVALAGFPLIGLGASNVVPVLFRQAGSQRAMPISLAVAAMTTTGYAGILLGPAAVGFVAKSMSLPIAFGMLAVLLCAVPACARFVTARAT</sequence>
<dbReference type="InterPro" id="IPR011701">
    <property type="entry name" value="MFS"/>
</dbReference>
<name>A0ABW8ID33_9GAMM</name>
<keyword evidence="4 5" id="KW-0472">Membrane</keyword>
<feature type="transmembrane region" description="Helical" evidence="5">
    <location>
        <begin position="238"/>
        <end position="255"/>
    </location>
</feature>
<feature type="transmembrane region" description="Helical" evidence="5">
    <location>
        <begin position="163"/>
        <end position="183"/>
    </location>
</feature>
<feature type="transmembrane region" description="Helical" evidence="5">
    <location>
        <begin position="290"/>
        <end position="310"/>
    </location>
</feature>
<keyword evidence="2 5" id="KW-0812">Transmembrane</keyword>
<keyword evidence="7" id="KW-1185">Reference proteome</keyword>
<dbReference type="PROSITE" id="PS51257">
    <property type="entry name" value="PROKAR_LIPOPROTEIN"/>
    <property type="match status" value="1"/>
</dbReference>
<feature type="transmembrane region" description="Helical" evidence="5">
    <location>
        <begin position="352"/>
        <end position="373"/>
    </location>
</feature>
<dbReference type="RefSeq" id="WP_380016094.1">
    <property type="nucleotide sequence ID" value="NZ_JADIKI010000020.1"/>
</dbReference>
<evidence type="ECO:0000313" key="6">
    <source>
        <dbReference type="EMBL" id="MFK2853069.1"/>
    </source>
</evidence>
<evidence type="ECO:0000313" key="7">
    <source>
        <dbReference type="Proteomes" id="UP001620409"/>
    </source>
</evidence>
<reference evidence="6 7" key="1">
    <citation type="submission" date="2020-10" db="EMBL/GenBank/DDBJ databases">
        <title>Phylogeny of dyella-like bacteria.</title>
        <authorList>
            <person name="Fu J."/>
        </authorList>
    </citation>
    <scope>NUCLEOTIDE SEQUENCE [LARGE SCALE GENOMIC DNA]</scope>
    <source>
        <strain evidence="6 7">DHG40</strain>
    </source>
</reference>
<evidence type="ECO:0000256" key="1">
    <source>
        <dbReference type="ARBA" id="ARBA00004141"/>
    </source>
</evidence>